<dbReference type="PROSITE" id="PS50005">
    <property type="entry name" value="TPR"/>
    <property type="match status" value="1"/>
</dbReference>
<comment type="caution">
    <text evidence="2">The sequence shown here is derived from an EMBL/GenBank/DDBJ whole genome shotgun (WGS) entry which is preliminary data.</text>
</comment>
<dbReference type="Gene3D" id="1.25.40.10">
    <property type="entry name" value="Tetratricopeptide repeat domain"/>
    <property type="match status" value="1"/>
</dbReference>
<dbReference type="SUPFAM" id="SSF48452">
    <property type="entry name" value="TPR-like"/>
    <property type="match status" value="1"/>
</dbReference>
<feature type="repeat" description="TPR" evidence="1">
    <location>
        <begin position="122"/>
        <end position="155"/>
    </location>
</feature>
<dbReference type="InterPro" id="IPR011990">
    <property type="entry name" value="TPR-like_helical_dom_sf"/>
</dbReference>
<dbReference type="PROSITE" id="PS51257">
    <property type="entry name" value="PROKAR_LIPOPROTEIN"/>
    <property type="match status" value="1"/>
</dbReference>
<dbReference type="SMART" id="SM00028">
    <property type="entry name" value="TPR"/>
    <property type="match status" value="3"/>
</dbReference>
<name>A0A370KCC7_9GAMM</name>
<keyword evidence="1" id="KW-0802">TPR repeat</keyword>
<organism evidence="2 3">
    <name type="scientific">Dyella solisilvae</name>
    <dbReference type="NCBI Taxonomy" id="1920168"/>
    <lineage>
        <taxon>Bacteria</taxon>
        <taxon>Pseudomonadati</taxon>
        <taxon>Pseudomonadota</taxon>
        <taxon>Gammaproteobacteria</taxon>
        <taxon>Lysobacterales</taxon>
        <taxon>Rhodanobacteraceae</taxon>
        <taxon>Dyella</taxon>
    </lineage>
</organism>
<dbReference type="InterPro" id="IPR019734">
    <property type="entry name" value="TPR_rpt"/>
</dbReference>
<gene>
    <name evidence="2" type="ORF">DVT68_04550</name>
</gene>
<keyword evidence="3" id="KW-1185">Reference proteome</keyword>
<evidence type="ECO:0000256" key="1">
    <source>
        <dbReference type="PROSITE-ProRule" id="PRU00339"/>
    </source>
</evidence>
<reference evidence="2 3" key="1">
    <citation type="submission" date="2018-07" db="EMBL/GenBank/DDBJ databases">
        <title>Dyella solisilvae sp. nov., isolated from the pine and broad-leaved mixed forest soil.</title>
        <authorList>
            <person name="Gao Z."/>
            <person name="Qiu L."/>
        </authorList>
    </citation>
    <scope>NUCLEOTIDE SEQUENCE [LARGE SCALE GENOMIC DNA]</scope>
    <source>
        <strain evidence="2 3">DHG54</strain>
    </source>
</reference>
<evidence type="ECO:0000313" key="2">
    <source>
        <dbReference type="EMBL" id="RDJ00098.1"/>
    </source>
</evidence>
<dbReference type="RefSeq" id="WP_114823826.1">
    <property type="nucleotide sequence ID" value="NZ_QQSY01000001.1"/>
</dbReference>
<protein>
    <submittedName>
        <fullName evidence="2">Tetratricopeptide repeat protein</fullName>
    </submittedName>
</protein>
<dbReference type="AlphaFoldDB" id="A0A370KCC7"/>
<proteinExistence type="predicted"/>
<dbReference type="Proteomes" id="UP000254711">
    <property type="component" value="Unassembled WGS sequence"/>
</dbReference>
<dbReference type="EMBL" id="QQSY01000001">
    <property type="protein sequence ID" value="RDJ00098.1"/>
    <property type="molecule type" value="Genomic_DNA"/>
</dbReference>
<evidence type="ECO:0000313" key="3">
    <source>
        <dbReference type="Proteomes" id="UP000254711"/>
    </source>
</evidence>
<accession>A0A370KCC7</accession>
<dbReference type="OrthoDB" id="8929480at2"/>
<sequence>MQRIAFGVLVVCLLAACATQPDQKAKSAATQVTLYVDKSGNPATSPEEEQVLSALHMIQDGKIMAAIDGPLNAVIGTFEAQYAHADVKVYSARGATDALIYATLGTGGASGQKVEVLGPAWAMAYWARGYAYGEMARYDDERLELEKALALAPMDAQYSNELGYVYLQKHEWQNALSYYEKAEGFADFNPSNADSMKCTSFRGQGYVLVELHRLDEAEAKYRACLKITPNEPKSLGEIGYIEGLRKTQH</sequence>